<protein>
    <recommendedName>
        <fullName evidence="6">Fibronectin type-III domain-containing protein</fullName>
    </recommendedName>
</protein>
<feature type="domain" description="Fibronectin type-III" evidence="6">
    <location>
        <begin position="1483"/>
        <end position="1574"/>
    </location>
</feature>
<dbReference type="Proteomes" id="UP000294853">
    <property type="component" value="Chromosome"/>
</dbReference>
<keyword evidence="3" id="KW-0119">Carbohydrate metabolism</keyword>
<keyword evidence="2" id="KW-0326">Glycosidase</keyword>
<feature type="region of interest" description="Disordered" evidence="4">
    <location>
        <begin position="1424"/>
        <end position="1444"/>
    </location>
</feature>
<dbReference type="PANTHER" id="PTHR13817:SF166">
    <property type="entry name" value="NEURONAL IGCAM-RELATED"/>
    <property type="match status" value="1"/>
</dbReference>
<dbReference type="RefSeq" id="WP_135266696.1">
    <property type="nucleotide sequence ID" value="NZ_CP038436.1"/>
</dbReference>
<accession>A0A4P7ICC3</accession>
<dbReference type="GO" id="GO:0016798">
    <property type="term" value="F:hydrolase activity, acting on glycosyl bonds"/>
    <property type="evidence" value="ECO:0007669"/>
    <property type="project" value="UniProtKB-KW"/>
</dbReference>
<dbReference type="OrthoDB" id="5241356at2"/>
<sequence length="2074" mass="219125">MRRHRAALASGTALALATGLVVAYAVTADGYKAHRADLNDGGVWVVNNHLGVHGRINKPINQLDGVVYDEGPKLRLDVVQDGAAVVTLNRGSNRGRGVDPGLLEFADGGTVAVPAAGDVQMGGGTLATIDATTGKLWATRYDPQLGRPLVNTVDRQADETAEVGEAAALAVSTQGTVVATSGVEATVSRLSPAGDGLAKPEVQDLPRTAGSPTSVTTVGERVVTLDETSGQLAVLGGAATDVPEDSILQQPGPDAAEVLVATRSGLLSVDLDSGEQEEVASATGTPVEPVRLGACVYGAWSGGGGDVAQQCGSDPVRVNGLGGNATNLAFRVNRGEIVLNDATSGRVWDVQEDKPFKIDNWDSYTARKKVEDEQEQDEQDSRGDQRPPKAVDDAYGVRPARTTVLHPLDNDSAPAGRLLSIVSVDQPGGGSRVTIGPDGQTLQIQVPEEARPASFDYFIDDGRNLRAHATVRVQVRGEAENQQPAPREGYEPRQWHVPAGGSLSVPVLSDWRDDADGDALVLDSAVAVDAQANGAVARSTAEGRIRFTAPPRGGGVVKVDYGVSDGRSAPVTRTMLFEVQPVTDREGFPPVAEPDVVRGEVGKPIEIRPLANDLPGSDPTTPQAELALGGRIPDQADAEIRTDLESGAITFTSTKPGTYLLDYDAAYGNTPLSQSKIRVDVRPRPRRPEDPVAMPDTLMIYGQSPALVDVLANDLDPSGDLLVVQRAVADRAEQLDLAIVDGRWLRVAARGEFGSATQLVRYTVTNGQASVTGEVTVTQREQPADNTPITVTDRVVVRSGASVAAPVLDNDSSPSGDRLELRTDITERPGVLDVLAPRDYDGGPGAAFVAGRMVRFVAPVVKERETFEVPYAAVNAAGQSAPGRLLVTAVPASEPNSPPEPPTLEGRAVAGDVVTLRLRGSEVDPEGDPVAITGISSAPSFGRLLSTTANALVYQAYPGSAGTDEFEYAVVDTRGATSTGVARVAVVKPSSPQPPLAVDDELTVQPGRTATFDPLANDHVVAGEDPQIRLVNPTEGMELDADTGLVSVPAPESLDEPATQVVYSVSNGIDESRAVMTLRTSPDVENPPVVYDAYGKVQDSEAVSVDVLDGAYDPDGDAADIVVAEVYGDPASVSHTDKRVRATRTEDPQVIPFRVEDGQGTSATAQVFVPPTGHGLPFVRPGSLIEVESGESAKGRLSDHVENPAGGALRLTGRQGVHASPSQLQAQATGENTFEVRADAGYRGPGAVLVEVTTATDANGNEDAASSADGQTVLLSIPVQVGDDTPVLECPGTTIDLAPGESSQIDVQSLCKVWTQDPRDAAGLDYTAAWVTELEGLGVRPLGGSVFSVDATDASAGGGRAVLSLRAGDSDEAQLTFRVARAPQPRMLPIPVPDMRAGESRTIDLEPFLVPGVASPQPRVVSISQVSGDRSPASMSGSSITLRPSDDVEGRVVYRVVMSDVSSEDPPADRRAEGRVTFEVRGVPGAPTQVTPYPDDQTGEMRVGWYPPRDTGGSRITHYQVMELKTGDRQTCRQNECFFRGLKDGVRYRFKVRAHNAVDYGPWSETSREAFVDTRPSRVRNIRMVSRADKTIRIAWDKPASSTSKIVKYAISWSGGAGIEVAGDRDRVTIPGLDNNTTYVFSVQALNEIGWSDPRQSPVLQPLGTPAAPVDVSATDLSTGNAKTTVRVSWTGTSPEGPGPVVYTVYVSREGGSPREVPGCVRIQATSCNDARDYDGLDYTYTVRAQNSPSPEKPNTSPMSQGRLFEAVGKPAAWGNWSWTATGTSQEIQVSFTVPESRGQVSRVEILVNGSSVKTFANQTGSTTTRFEVGSNDAAWRVELRVCNEHAPTGCTTSPFQDVQSYGSLTSSLDDIPAAQVNGKNLSWLVTGTSNGNAAVLGISLNGGPEQMVRVNGVGRFSHQVTYTTEGYYESVSVRVRLYDDAPTGRGEDVSSRSDESGSPPPPSVNIGKGDSCMDGDEDQNNNCGDIIEPDCTNTSCAFVRYNVSGFLEDYSCTVSNSEYPLRSETNSHEGGTSASVQTDWYYDKGYVSITCSSGNGARDQRAQSGFDWPDPAP</sequence>
<dbReference type="CDD" id="cd00063">
    <property type="entry name" value="FN3"/>
    <property type="match status" value="3"/>
</dbReference>
<feature type="region of interest" description="Disordered" evidence="4">
    <location>
        <begin position="367"/>
        <end position="396"/>
    </location>
</feature>
<keyword evidence="2" id="KW-0378">Hydrolase</keyword>
<dbReference type="Pfam" id="PF17963">
    <property type="entry name" value="Big_9"/>
    <property type="match status" value="4"/>
</dbReference>
<feature type="region of interest" description="Disordered" evidence="4">
    <location>
        <begin position="191"/>
        <end position="215"/>
    </location>
</feature>
<keyword evidence="1" id="KW-0677">Repeat</keyword>
<feature type="compositionally biased region" description="Basic and acidic residues" evidence="4">
    <location>
        <begin position="1946"/>
        <end position="1956"/>
    </location>
</feature>
<feature type="chain" id="PRO_5039025207" description="Fibronectin type-III domain-containing protein" evidence="5">
    <location>
        <begin position="24"/>
        <end position="2074"/>
    </location>
</feature>
<evidence type="ECO:0000313" key="7">
    <source>
        <dbReference type="EMBL" id="QBX54726.1"/>
    </source>
</evidence>
<feature type="region of interest" description="Disordered" evidence="4">
    <location>
        <begin position="1942"/>
        <end position="1974"/>
    </location>
</feature>
<keyword evidence="3" id="KW-0624">Polysaccharide degradation</keyword>
<dbReference type="SUPFAM" id="SSF49265">
    <property type="entry name" value="Fibronectin type III"/>
    <property type="match status" value="2"/>
</dbReference>
<evidence type="ECO:0000256" key="4">
    <source>
        <dbReference type="SAM" id="MobiDB-lite"/>
    </source>
</evidence>
<dbReference type="PROSITE" id="PS50853">
    <property type="entry name" value="FN3"/>
    <property type="match status" value="3"/>
</dbReference>
<keyword evidence="5" id="KW-0732">Signal</keyword>
<feature type="compositionally biased region" description="Polar residues" evidence="4">
    <location>
        <begin position="1424"/>
        <end position="1442"/>
    </location>
</feature>
<feature type="region of interest" description="Disordered" evidence="4">
    <location>
        <begin position="477"/>
        <end position="497"/>
    </location>
</feature>
<feature type="domain" description="Fibronectin type-III" evidence="6">
    <location>
        <begin position="1575"/>
        <end position="1668"/>
    </location>
</feature>
<dbReference type="KEGG" id="nsn:EXE58_04090"/>
<dbReference type="Gene3D" id="2.60.40.10">
    <property type="entry name" value="Immunoglobulins"/>
    <property type="match status" value="3"/>
</dbReference>
<dbReference type="Pfam" id="PF00041">
    <property type="entry name" value="fn3"/>
    <property type="match status" value="2"/>
</dbReference>
<dbReference type="EMBL" id="CP038436">
    <property type="protein sequence ID" value="QBX54726.1"/>
    <property type="molecule type" value="Genomic_DNA"/>
</dbReference>
<gene>
    <name evidence="7" type="ORF">EXE58_04090</name>
</gene>
<keyword evidence="8" id="KW-1185">Reference proteome</keyword>
<evidence type="ECO:0000256" key="1">
    <source>
        <dbReference type="ARBA" id="ARBA00022737"/>
    </source>
</evidence>
<proteinExistence type="predicted"/>
<feature type="region of interest" description="Disordered" evidence="4">
    <location>
        <begin position="1483"/>
        <end position="1509"/>
    </location>
</feature>
<dbReference type="GO" id="GO:0000272">
    <property type="term" value="P:polysaccharide catabolic process"/>
    <property type="evidence" value="ECO:0007669"/>
    <property type="project" value="UniProtKB-KW"/>
</dbReference>
<dbReference type="PANTHER" id="PTHR13817">
    <property type="entry name" value="TITIN"/>
    <property type="match status" value="1"/>
</dbReference>
<dbReference type="Gene3D" id="2.60.40.3440">
    <property type="match status" value="1"/>
</dbReference>
<dbReference type="InterPro" id="IPR003961">
    <property type="entry name" value="FN3_dom"/>
</dbReference>
<feature type="compositionally biased region" description="Basic and acidic residues" evidence="4">
    <location>
        <begin position="379"/>
        <end position="392"/>
    </location>
</feature>
<dbReference type="SMART" id="SM00060">
    <property type="entry name" value="FN3"/>
    <property type="match status" value="3"/>
</dbReference>
<evidence type="ECO:0000259" key="6">
    <source>
        <dbReference type="PROSITE" id="PS50853"/>
    </source>
</evidence>
<reference evidence="7 8" key="1">
    <citation type="submission" date="2019-03" db="EMBL/GenBank/DDBJ databases">
        <title>Three New Species of Nocardioides, Nocardioides euryhalodurans sp. nov., Nocardioides seonyuensis sp. nov. and Nocardioides eburneoflavus sp. nov. Iolated from Soil.</title>
        <authorList>
            <person name="Roh S.G."/>
            <person name="Lee C."/>
            <person name="Kim M.-K."/>
            <person name="Kim S.B."/>
        </authorList>
    </citation>
    <scope>NUCLEOTIDE SEQUENCE [LARGE SCALE GENOMIC DNA]</scope>
    <source>
        <strain evidence="7 8">MMS17-SY207-3</strain>
    </source>
</reference>
<feature type="signal peptide" evidence="5">
    <location>
        <begin position="1"/>
        <end position="23"/>
    </location>
</feature>
<dbReference type="InterPro" id="IPR036116">
    <property type="entry name" value="FN3_sf"/>
</dbReference>
<evidence type="ECO:0000313" key="8">
    <source>
        <dbReference type="Proteomes" id="UP000294853"/>
    </source>
</evidence>
<dbReference type="InterPro" id="IPR050964">
    <property type="entry name" value="Striated_Muscle_Regulatory"/>
</dbReference>
<feature type="domain" description="Fibronectin type-III" evidence="6">
    <location>
        <begin position="1671"/>
        <end position="1771"/>
    </location>
</feature>
<evidence type="ECO:0000256" key="3">
    <source>
        <dbReference type="ARBA" id="ARBA00023326"/>
    </source>
</evidence>
<evidence type="ECO:0000256" key="2">
    <source>
        <dbReference type="ARBA" id="ARBA00023295"/>
    </source>
</evidence>
<name>A0A4P7ICC3_9ACTN</name>
<evidence type="ECO:0000256" key="5">
    <source>
        <dbReference type="SAM" id="SignalP"/>
    </source>
</evidence>
<organism evidence="7 8">
    <name type="scientific">Nocardioides seonyuensis</name>
    <dbReference type="NCBI Taxonomy" id="2518371"/>
    <lineage>
        <taxon>Bacteria</taxon>
        <taxon>Bacillati</taxon>
        <taxon>Actinomycetota</taxon>
        <taxon>Actinomycetes</taxon>
        <taxon>Propionibacteriales</taxon>
        <taxon>Nocardioidaceae</taxon>
        <taxon>Nocardioides</taxon>
    </lineage>
</organism>
<dbReference type="InterPro" id="IPR013783">
    <property type="entry name" value="Ig-like_fold"/>
</dbReference>
<feature type="region of interest" description="Disordered" evidence="4">
    <location>
        <begin position="2054"/>
        <end position="2074"/>
    </location>
</feature>